<evidence type="ECO:0000313" key="3">
    <source>
        <dbReference type="Proteomes" id="UP001231189"/>
    </source>
</evidence>
<dbReference type="AlphaFoldDB" id="A0AAD8VP09"/>
<feature type="region of interest" description="Disordered" evidence="1">
    <location>
        <begin position="432"/>
        <end position="485"/>
    </location>
</feature>
<evidence type="ECO:0000313" key="2">
    <source>
        <dbReference type="EMBL" id="KAK1613834.1"/>
    </source>
</evidence>
<dbReference type="Proteomes" id="UP001231189">
    <property type="component" value="Unassembled WGS sequence"/>
</dbReference>
<proteinExistence type="predicted"/>
<protein>
    <submittedName>
        <fullName evidence="2">Uncharacterized protein</fullName>
    </submittedName>
</protein>
<organism evidence="2 3">
    <name type="scientific">Lolium multiflorum</name>
    <name type="common">Italian ryegrass</name>
    <name type="synonym">Lolium perenne subsp. multiflorum</name>
    <dbReference type="NCBI Taxonomy" id="4521"/>
    <lineage>
        <taxon>Eukaryota</taxon>
        <taxon>Viridiplantae</taxon>
        <taxon>Streptophyta</taxon>
        <taxon>Embryophyta</taxon>
        <taxon>Tracheophyta</taxon>
        <taxon>Spermatophyta</taxon>
        <taxon>Magnoliopsida</taxon>
        <taxon>Liliopsida</taxon>
        <taxon>Poales</taxon>
        <taxon>Poaceae</taxon>
        <taxon>BOP clade</taxon>
        <taxon>Pooideae</taxon>
        <taxon>Poodae</taxon>
        <taxon>Poeae</taxon>
        <taxon>Poeae Chloroplast Group 2 (Poeae type)</taxon>
        <taxon>Loliodinae</taxon>
        <taxon>Loliinae</taxon>
        <taxon>Lolium</taxon>
    </lineage>
</organism>
<dbReference type="EMBL" id="JAUUTY010000006">
    <property type="protein sequence ID" value="KAK1613834.1"/>
    <property type="molecule type" value="Genomic_DNA"/>
</dbReference>
<feature type="compositionally biased region" description="Basic and acidic residues" evidence="1">
    <location>
        <begin position="15"/>
        <end position="27"/>
    </location>
</feature>
<accession>A0AAD8VP09</accession>
<gene>
    <name evidence="2" type="ORF">QYE76_019351</name>
</gene>
<keyword evidence="3" id="KW-1185">Reference proteome</keyword>
<name>A0AAD8VP09_LOLMU</name>
<comment type="caution">
    <text evidence="2">The sequence shown here is derived from an EMBL/GenBank/DDBJ whole genome shotgun (WGS) entry which is preliminary data.</text>
</comment>
<sequence length="485" mass="52794">MAVPGAKIAFSGVWTREEEANSRREPDPGPDNRTQDRPGRFPIRSTGLQTGPIRSNPDPRPVQSGPSPGASALKSGFPGRSTGPLTGCSGPQAGSTGIWTGKAADAVAVFSADDVLGIRCSRQKISSVILNDYLDIRKGVQRHTSELQWYLHHYASVEEYEHWEKNMELGFNRCRTYNKKFSGYDAYVLAHRRVDEELDNCWCDAVDRGDFACTWEDFKTFLRDGFVSPYMEESEQPSGVVHAIKEVGKCIVPIQEVVPLPTVTKGKVISSEEKEPGSDTKSTTVTVEEDVPLSGLNMQLKKVQDDACKTVDKRTLKPLGDDHIKSDVELLVRKEKLHKPKVQLNVHVVPSVDIGDVSAMHVDDKPVLVGDKPDEATLLDDVDVIACATVTVCVDASIQTDDICVDGVSVHMAQMRMGGVGGEQVGEASAVDVSRRPGHDPVPDLGSIKTSKEEGIGAEVQAHMEKKGGAKKAAREDVVWKASKT</sequence>
<feature type="compositionally biased region" description="Basic and acidic residues" evidence="1">
    <location>
        <begin position="462"/>
        <end position="479"/>
    </location>
</feature>
<feature type="compositionally biased region" description="Basic and acidic residues" evidence="1">
    <location>
        <begin position="433"/>
        <end position="442"/>
    </location>
</feature>
<reference evidence="2" key="1">
    <citation type="submission" date="2023-07" db="EMBL/GenBank/DDBJ databases">
        <title>A chromosome-level genome assembly of Lolium multiflorum.</title>
        <authorList>
            <person name="Chen Y."/>
            <person name="Copetti D."/>
            <person name="Kolliker R."/>
            <person name="Studer B."/>
        </authorList>
    </citation>
    <scope>NUCLEOTIDE SEQUENCE</scope>
    <source>
        <strain evidence="2">02402/16</strain>
        <tissue evidence="2">Leaf</tissue>
    </source>
</reference>
<feature type="region of interest" description="Disordered" evidence="1">
    <location>
        <begin position="1"/>
        <end position="90"/>
    </location>
</feature>
<evidence type="ECO:0000256" key="1">
    <source>
        <dbReference type="SAM" id="MobiDB-lite"/>
    </source>
</evidence>